<dbReference type="Gene3D" id="3.40.1010.10">
    <property type="entry name" value="Cobalt-precorrin-4 Transmethylase, Domain 1"/>
    <property type="match status" value="1"/>
</dbReference>
<dbReference type="EMBL" id="JAWJAY010000001">
    <property type="protein sequence ID" value="MDV2885497.1"/>
    <property type="molecule type" value="Genomic_DNA"/>
</dbReference>
<dbReference type="RefSeq" id="WP_323466634.1">
    <property type="nucleotide sequence ID" value="NZ_CP144224.1"/>
</dbReference>
<keyword evidence="6" id="KW-0949">S-adenosyl-L-methionine</keyword>
<proteinExistence type="inferred from homology"/>
<protein>
    <recommendedName>
        <fullName evidence="3">Uroporphyrinogen-III C-methyltransferase</fullName>
        <ecNumber evidence="2">2.1.1.107</ecNumber>
    </recommendedName>
    <alternativeName>
        <fullName evidence="8">Uroporphyrinogen III methylase</fullName>
    </alternativeName>
</protein>
<dbReference type="PROSITE" id="PS00840">
    <property type="entry name" value="SUMT_2"/>
    <property type="match status" value="1"/>
</dbReference>
<evidence type="ECO:0000256" key="4">
    <source>
        <dbReference type="ARBA" id="ARBA00022603"/>
    </source>
</evidence>
<name>A0AAJ2U2L1_ALKPS</name>
<accession>A0AAJ2U2L1</accession>
<dbReference type="CDD" id="cd11642">
    <property type="entry name" value="SUMT"/>
    <property type="match status" value="1"/>
</dbReference>
<evidence type="ECO:0000256" key="7">
    <source>
        <dbReference type="ARBA" id="ARBA00023244"/>
    </source>
</evidence>
<comment type="caution">
    <text evidence="11">The sequence shown here is derived from an EMBL/GenBank/DDBJ whole genome shotgun (WGS) entry which is preliminary data.</text>
</comment>
<evidence type="ECO:0000313" key="12">
    <source>
        <dbReference type="Proteomes" id="UP001285636"/>
    </source>
</evidence>
<dbReference type="PANTHER" id="PTHR45790:SF3">
    <property type="entry name" value="S-ADENOSYL-L-METHIONINE-DEPENDENT UROPORPHYRINOGEN III METHYLTRANSFERASE, CHLOROPLASTIC"/>
    <property type="match status" value="1"/>
</dbReference>
<evidence type="ECO:0000256" key="8">
    <source>
        <dbReference type="ARBA" id="ARBA00079776"/>
    </source>
</evidence>
<dbReference type="InterPro" id="IPR003043">
    <property type="entry name" value="Uropor_MeTrfase_CS"/>
</dbReference>
<dbReference type="InterPro" id="IPR014777">
    <property type="entry name" value="4pyrrole_Mease_sub1"/>
</dbReference>
<sequence length="263" mass="28229">MNKKGKVFLVGAGPGDPKLITVYGLECIQKADVIAYDRLVNKELLNHAAQGAELIYCGKSPGNHSLMQEEINQLLVSKAFEGKSVTRLKGGDPCVFGRGGEEAEVLSNAGIPFEIVPGITSGIAAPAYAGIPVTYRNYATSFTMVHGAGRNDNGTDGLNWGALVNGSDTLAFYMGTRNLSYICEQMIIHGKDPKTLVAVIQEGTTVNQKCVTGTLESIATIVIHEKIQHPAMIVVGEVVKFKEKLSWFSKEGEILDDSVRVTS</sequence>
<comment type="similarity">
    <text evidence="1 9">Belongs to the precorrin methyltransferase family.</text>
</comment>
<evidence type="ECO:0000256" key="1">
    <source>
        <dbReference type="ARBA" id="ARBA00005879"/>
    </source>
</evidence>
<evidence type="ECO:0000256" key="9">
    <source>
        <dbReference type="RuleBase" id="RU003960"/>
    </source>
</evidence>
<feature type="domain" description="Tetrapyrrole methylase" evidence="10">
    <location>
        <begin position="6"/>
        <end position="218"/>
    </location>
</feature>
<evidence type="ECO:0000256" key="3">
    <source>
        <dbReference type="ARBA" id="ARBA00018323"/>
    </source>
</evidence>
<keyword evidence="7" id="KW-0627">Porphyrin biosynthesis</keyword>
<dbReference type="EC" id="2.1.1.107" evidence="2"/>
<organism evidence="11 12">
    <name type="scientific">Alkalihalophilus pseudofirmus</name>
    <name type="common">Bacillus pseudofirmus</name>
    <dbReference type="NCBI Taxonomy" id="79885"/>
    <lineage>
        <taxon>Bacteria</taxon>
        <taxon>Bacillati</taxon>
        <taxon>Bacillota</taxon>
        <taxon>Bacilli</taxon>
        <taxon>Bacillales</taxon>
        <taxon>Bacillaceae</taxon>
        <taxon>Alkalihalophilus</taxon>
    </lineage>
</organism>
<evidence type="ECO:0000256" key="2">
    <source>
        <dbReference type="ARBA" id="ARBA00012162"/>
    </source>
</evidence>
<dbReference type="InterPro" id="IPR014776">
    <property type="entry name" value="4pyrrole_Mease_sub2"/>
</dbReference>
<dbReference type="InterPro" id="IPR035996">
    <property type="entry name" value="4pyrrol_Methylase_sf"/>
</dbReference>
<dbReference type="FunFam" id="3.30.950.10:FF:000001">
    <property type="entry name" value="Siroheme synthase"/>
    <property type="match status" value="1"/>
</dbReference>
<dbReference type="Gene3D" id="3.30.950.10">
    <property type="entry name" value="Methyltransferase, Cobalt-precorrin-4 Transmethylase, Domain 2"/>
    <property type="match status" value="1"/>
</dbReference>
<keyword evidence="4 9" id="KW-0489">Methyltransferase</keyword>
<dbReference type="InterPro" id="IPR006366">
    <property type="entry name" value="CobA/CysG_C"/>
</dbReference>
<dbReference type="NCBIfam" id="NF004790">
    <property type="entry name" value="PRK06136.1"/>
    <property type="match status" value="1"/>
</dbReference>
<dbReference type="PANTHER" id="PTHR45790">
    <property type="entry name" value="SIROHEME SYNTHASE-RELATED"/>
    <property type="match status" value="1"/>
</dbReference>
<keyword evidence="5 9" id="KW-0808">Transferase</keyword>
<dbReference type="GO" id="GO:0004851">
    <property type="term" value="F:uroporphyrin-III C-methyltransferase activity"/>
    <property type="evidence" value="ECO:0007669"/>
    <property type="project" value="UniProtKB-EC"/>
</dbReference>
<evidence type="ECO:0000256" key="5">
    <source>
        <dbReference type="ARBA" id="ARBA00022679"/>
    </source>
</evidence>
<dbReference type="AlphaFoldDB" id="A0AAJ2U2L1"/>
<evidence type="ECO:0000313" key="11">
    <source>
        <dbReference type="EMBL" id="MDV2885497.1"/>
    </source>
</evidence>
<evidence type="ECO:0000256" key="6">
    <source>
        <dbReference type="ARBA" id="ARBA00022691"/>
    </source>
</evidence>
<dbReference type="GO" id="GO:0019354">
    <property type="term" value="P:siroheme biosynthetic process"/>
    <property type="evidence" value="ECO:0007669"/>
    <property type="project" value="InterPro"/>
</dbReference>
<dbReference type="SUPFAM" id="SSF53790">
    <property type="entry name" value="Tetrapyrrole methylase"/>
    <property type="match status" value="1"/>
</dbReference>
<dbReference type="InterPro" id="IPR050161">
    <property type="entry name" value="Siro_Cobalamin_biosynth"/>
</dbReference>
<dbReference type="GO" id="GO:0032259">
    <property type="term" value="P:methylation"/>
    <property type="evidence" value="ECO:0007669"/>
    <property type="project" value="UniProtKB-KW"/>
</dbReference>
<dbReference type="Proteomes" id="UP001285636">
    <property type="component" value="Unassembled WGS sequence"/>
</dbReference>
<dbReference type="FunFam" id="3.40.1010.10:FF:000001">
    <property type="entry name" value="Siroheme synthase"/>
    <property type="match status" value="1"/>
</dbReference>
<dbReference type="NCBIfam" id="TIGR01469">
    <property type="entry name" value="cobA_cysG_Cterm"/>
    <property type="match status" value="1"/>
</dbReference>
<evidence type="ECO:0000259" key="10">
    <source>
        <dbReference type="Pfam" id="PF00590"/>
    </source>
</evidence>
<gene>
    <name evidence="11" type="primary">cobA</name>
    <name evidence="11" type="ORF">RYX45_09885</name>
</gene>
<dbReference type="Pfam" id="PF00590">
    <property type="entry name" value="TP_methylase"/>
    <property type="match status" value="1"/>
</dbReference>
<reference evidence="11" key="1">
    <citation type="submission" date="2023-10" db="EMBL/GenBank/DDBJ databases">
        <title>Screening of Alkalihalophilus pseudofirmusBZ-TG-HK211 and Its Alleviation of Salt Stress on Rapeseed Growth.</title>
        <authorList>
            <person name="Zhao B."/>
            <person name="Guo T."/>
        </authorList>
    </citation>
    <scope>NUCLEOTIDE SEQUENCE</scope>
    <source>
        <strain evidence="11">BZ-TG-HK211</strain>
    </source>
</reference>
<dbReference type="InterPro" id="IPR000878">
    <property type="entry name" value="4pyrrol_Mease"/>
</dbReference>